<dbReference type="InterPro" id="IPR022770">
    <property type="entry name" value="IucA/IucC-like_C"/>
</dbReference>
<gene>
    <name evidence="4" type="ORF">L2764_13225</name>
</gene>
<keyword evidence="5" id="KW-1185">Reference proteome</keyword>
<feature type="domain" description="Aerobactin siderophore biosynthesis IucA/IucC-like C-terminal" evidence="3">
    <location>
        <begin position="429"/>
        <end position="586"/>
    </location>
</feature>
<protein>
    <submittedName>
        <fullName evidence="4">IucA/IucC family siderophore biosynthesis protein</fullName>
    </submittedName>
</protein>
<dbReference type="InterPro" id="IPR007310">
    <property type="entry name" value="Aerobactin_biosyn_IucA/IucC_N"/>
</dbReference>
<reference evidence="4 5" key="1">
    <citation type="submission" date="2022-01" db="EMBL/GenBank/DDBJ databases">
        <title>Whole genome-based taxonomy of the Shewanellaceae.</title>
        <authorList>
            <person name="Martin-Rodriguez A.J."/>
        </authorList>
    </citation>
    <scope>NUCLEOTIDE SEQUENCE [LARGE SCALE GENOMIC DNA]</scope>
    <source>
        <strain evidence="4 5">DSM 17177</strain>
    </source>
</reference>
<feature type="domain" description="Aerobactin siderophore biosynthesis IucA/IucC N-terminal" evidence="2">
    <location>
        <begin position="159"/>
        <end position="408"/>
    </location>
</feature>
<evidence type="ECO:0000313" key="5">
    <source>
        <dbReference type="Proteomes" id="UP001203423"/>
    </source>
</evidence>
<organism evidence="4 5">
    <name type="scientific">Shewanella surugensis</name>
    <dbReference type="NCBI Taxonomy" id="212020"/>
    <lineage>
        <taxon>Bacteria</taxon>
        <taxon>Pseudomonadati</taxon>
        <taxon>Pseudomonadota</taxon>
        <taxon>Gammaproteobacteria</taxon>
        <taxon>Alteromonadales</taxon>
        <taxon>Shewanellaceae</taxon>
        <taxon>Shewanella</taxon>
    </lineage>
</organism>
<evidence type="ECO:0000256" key="1">
    <source>
        <dbReference type="ARBA" id="ARBA00004924"/>
    </source>
</evidence>
<evidence type="ECO:0000259" key="2">
    <source>
        <dbReference type="Pfam" id="PF04183"/>
    </source>
</evidence>
<evidence type="ECO:0000313" key="4">
    <source>
        <dbReference type="EMBL" id="MCL1125413.1"/>
    </source>
</evidence>
<dbReference type="InterPro" id="IPR037455">
    <property type="entry name" value="LucA/IucC-like"/>
</dbReference>
<dbReference type="RefSeq" id="WP_248940728.1">
    <property type="nucleotide sequence ID" value="NZ_JAKIKS010000048.1"/>
</dbReference>
<dbReference type="Gene3D" id="6.10.250.3370">
    <property type="match status" value="1"/>
</dbReference>
<dbReference type="PANTHER" id="PTHR34384:SF6">
    <property type="entry name" value="STAPHYLOFERRIN B SYNTHASE"/>
    <property type="match status" value="1"/>
</dbReference>
<dbReference type="Proteomes" id="UP001203423">
    <property type="component" value="Unassembled WGS sequence"/>
</dbReference>
<dbReference type="PANTHER" id="PTHR34384">
    <property type="entry name" value="L-2,3-DIAMINOPROPANOATE--CITRATE LIGASE"/>
    <property type="match status" value="1"/>
</dbReference>
<dbReference type="EMBL" id="JAKIKS010000048">
    <property type="protein sequence ID" value="MCL1125413.1"/>
    <property type="molecule type" value="Genomic_DNA"/>
</dbReference>
<name>A0ABT0LCL1_9GAMM</name>
<evidence type="ECO:0000259" key="3">
    <source>
        <dbReference type="Pfam" id="PF06276"/>
    </source>
</evidence>
<comment type="pathway">
    <text evidence="1">Siderophore biosynthesis.</text>
</comment>
<comment type="caution">
    <text evidence="4">The sequence shown here is derived from an EMBL/GenBank/DDBJ whole genome shotgun (WGS) entry which is preliminary data.</text>
</comment>
<dbReference type="Gene3D" id="3.30.310.280">
    <property type="match status" value="1"/>
</dbReference>
<accession>A0ABT0LCL1</accession>
<sequence>MNPLTQRFSERNDADYALSAIDKDTWTLVNQLHVKKCIAELAHERIITPLLLSEDNHEAQEWGCYQLDADESGISYVFKAKKLALDHWFIDSETIEKRKNDEWVPLDSLLFIIEFRKSLDIAEANLATYLEEISSTLYSSAYKYTKISFSSAELVNADLQKIESAMNEGHPSFIANNGRIGFDAIDYHHYSPEAGEEVELIYLAAKKDKVFFSSIEELSYQKLIHNELDTDIREKFEQRLVELGHSNENFIFIPIHPWQWYNKVVNVFSSDLAVGDLIYLGRSSDQYLAQQSIRTMYNNTVPQRHYVKTALSILNMGYIRGLFAHDMSSLPKINDWLYGVVSNDEYLNQKNFYMLREVAAVGYKSCVYNYDFKDSSPYKKMLSALWRESPAHLIETDEKALTMAALLHVDVKGDALLPLIIEDSPLELEEWLTHYLDVYLAPLLHCFYQHKLVFMPHGENIILVMKNNIPVKCIMKDTGEEAYLLNSDLELDEPVSKLSIALPEELEILSIFIDVFDGFFRHLTAILFEHMNVKDDYFWSLVANCIREYQSKFPELSSRFEKHDIFKTDFSLSCLNRLQLRNNFEMVSLTDPAEALQFQGKLKNPLAKFK</sequence>
<dbReference type="Gene3D" id="1.10.510.40">
    <property type="match status" value="1"/>
</dbReference>
<dbReference type="Pfam" id="PF04183">
    <property type="entry name" value="IucA_IucC"/>
    <property type="match status" value="1"/>
</dbReference>
<dbReference type="Pfam" id="PF06276">
    <property type="entry name" value="FhuF"/>
    <property type="match status" value="1"/>
</dbReference>
<proteinExistence type="predicted"/>